<dbReference type="CDD" id="cd00161">
    <property type="entry name" value="beta-trefoil_Ricin-like"/>
    <property type="match status" value="2"/>
</dbReference>
<dbReference type="Gene3D" id="2.40.128.340">
    <property type="match status" value="3"/>
</dbReference>
<keyword evidence="6" id="KW-1185">Reference proteome</keyword>
<sequence length="1370" mass="144765">MAMVLALPFGAATAAQAGPQRPAPVPAPAKALDPASVSPDALAVQSARQSGKRVEIPSQRTETSQTFANPNGTRTLEQHAMPVRVRRGTGWVAPDPTLHKQPDGTIRPAATTTPMVLSGGGSSALLTIGTPSAQVRMGWPGKLPAPTLAGDTATYPNVFPGVDLQIKVNVDGFSHLLVVKDRTAAQNPALQTLHYPISATGVTIKAKADGTTVAVDSAGKTVFTAGSPTMWDTPPAAPAGLGGKATPRRAPVGLSLLAAGKITKAGITGPAVASPAEFVLSPDAKMLQDPAARFPLYIDPSLSGGMIRWLHTNAKFPNDNDWGYDTNDGGAKVGWAYDDSGNLYRSMFQLATTNGAQTIAGSQISGATFRITLNYSPSGGQWPTDLYLLKDLDPNVALTWNNTAGHWLSKLDTRNGQARNGATTMEFASQGLTNALQTVANNRTTTISLGLRAPTESQNPSQAPQNDPANLEWKKFNPSTAVLAIDYDTAPRVPRGLNMTRPVPCGSATAPTAIATHVPQFGATADDPDSGDNVTTTLQIVNPAGAVAYTSNVGPTVSQSSFSWPQVPDGVLSDGVVYHYHAFSNDGFANGPTTPDCYFISDTVKPSVPKIQSADYPDGEPTLFVRTTGSVTFSPGSAADSDVAEYVYGFQQDKVTMRVKADASGKATVPITISPAAGEVPSKKLYVRAVDRAGNASAIRPSWSLQALDDDDPSDPHPVRHVRADASGDGKADITAVVDQGFGRTTVWNVTSGQTSGFVNGYIGWDSGEGGGFALYRTRPVQGDFDGDGKSDIALFREGAGRQISLYKLMSDGNRYDAPPAVWTSGANGFPLSTARVVAGDVDGDGKADIVVQNAGTNNNWQTLVFLASRGFTNPVTWGQSAAGTNWAQSTPLLADLNGDGKADLLSMRNVDGCRTAVDAYLSNGSAFGAATTVYDSGAGNYCWDKSKPVVTDVNGDGKDDIVAVYEYGANDAGLNVFLSNGSSLTESSWLRRSGTLDLSKATVEAGDFDGDGKGDVALLYVGGAAGHQQVFTFHNTGTAFADSVQGWDGEVDANTGPKFDLDHRNYELVNRNSGKCLNVLGASTADMANFIQYQCLPLDLNARFRLDAIGGTDQYSIRPMHDMLCADVAFASTDDGAQLVQHPCGGGNGEPYANQQATIQYVEGASYDTVVQLKFAHSGKCIGVDGARTDDTAPVKQMTCGQGSNQQWILRAAYNPTQLGENGTARYRVEADTNHDMVLDVTNCETPADRGGDVRMWDWVAGSPCQGWQLESLGDDVYRIIDPDPRANRPLDIDGCSKLTHGEVATWPRSDSECQLWRIEPSPGGTYSVTQVSTGYSMDVAGCLPDRGTDVITWLYHGGPCQRWTFRKL</sequence>
<accession>A0ABN2G077</accession>
<keyword evidence="1 3" id="KW-0732">Signal</keyword>
<feature type="region of interest" description="Disordered" evidence="2">
    <location>
        <begin position="89"/>
        <end position="108"/>
    </location>
</feature>
<protein>
    <recommendedName>
        <fullName evidence="4">Ricin B lectin domain-containing protein</fullName>
    </recommendedName>
</protein>
<feature type="compositionally biased region" description="Polar residues" evidence="2">
    <location>
        <begin position="58"/>
        <end position="74"/>
    </location>
</feature>
<dbReference type="Gene3D" id="2.80.10.50">
    <property type="match status" value="2"/>
</dbReference>
<feature type="domain" description="Ricin B lectin" evidence="4">
    <location>
        <begin position="1226"/>
        <end position="1368"/>
    </location>
</feature>
<dbReference type="InterPro" id="IPR028994">
    <property type="entry name" value="Integrin_alpha_N"/>
</dbReference>
<dbReference type="SUPFAM" id="SSF69318">
    <property type="entry name" value="Integrin alpha N-terminal domain"/>
    <property type="match status" value="1"/>
</dbReference>
<dbReference type="Proteomes" id="UP001500618">
    <property type="component" value="Unassembled WGS sequence"/>
</dbReference>
<dbReference type="PANTHER" id="PTHR46580">
    <property type="entry name" value="SENSOR KINASE-RELATED"/>
    <property type="match status" value="1"/>
</dbReference>
<proteinExistence type="predicted"/>
<dbReference type="EMBL" id="BAAANY010000003">
    <property type="protein sequence ID" value="GAA1662676.1"/>
    <property type="molecule type" value="Genomic_DNA"/>
</dbReference>
<evidence type="ECO:0000256" key="1">
    <source>
        <dbReference type="ARBA" id="ARBA00022729"/>
    </source>
</evidence>
<dbReference type="SUPFAM" id="SSF50370">
    <property type="entry name" value="Ricin B-like lectins"/>
    <property type="match status" value="2"/>
</dbReference>
<dbReference type="PROSITE" id="PS50231">
    <property type="entry name" value="RICIN_B_LECTIN"/>
    <property type="match status" value="1"/>
</dbReference>
<dbReference type="Pfam" id="PF13517">
    <property type="entry name" value="FG-GAP_3"/>
    <property type="match status" value="2"/>
</dbReference>
<evidence type="ECO:0000256" key="3">
    <source>
        <dbReference type="SAM" id="SignalP"/>
    </source>
</evidence>
<dbReference type="InterPro" id="IPR035992">
    <property type="entry name" value="Ricin_B-like_lectins"/>
</dbReference>
<organism evidence="5 6">
    <name type="scientific">Fodinicola feengrottensis</name>
    <dbReference type="NCBI Taxonomy" id="435914"/>
    <lineage>
        <taxon>Bacteria</taxon>
        <taxon>Bacillati</taxon>
        <taxon>Actinomycetota</taxon>
        <taxon>Actinomycetes</taxon>
        <taxon>Mycobacteriales</taxon>
        <taxon>Fodinicola</taxon>
    </lineage>
</organism>
<dbReference type="SMART" id="SM00458">
    <property type="entry name" value="RICIN"/>
    <property type="match status" value="2"/>
</dbReference>
<evidence type="ECO:0000259" key="4">
    <source>
        <dbReference type="SMART" id="SM00458"/>
    </source>
</evidence>
<dbReference type="PANTHER" id="PTHR46580:SF2">
    <property type="entry name" value="MAM DOMAIN-CONTAINING PROTEIN"/>
    <property type="match status" value="1"/>
</dbReference>
<evidence type="ECO:0000256" key="2">
    <source>
        <dbReference type="SAM" id="MobiDB-lite"/>
    </source>
</evidence>
<evidence type="ECO:0000313" key="5">
    <source>
        <dbReference type="EMBL" id="GAA1662676.1"/>
    </source>
</evidence>
<comment type="caution">
    <text evidence="5">The sequence shown here is derived from an EMBL/GenBank/DDBJ whole genome shotgun (WGS) entry which is preliminary data.</text>
</comment>
<dbReference type="InterPro" id="IPR000772">
    <property type="entry name" value="Ricin_B_lectin"/>
</dbReference>
<evidence type="ECO:0000313" key="6">
    <source>
        <dbReference type="Proteomes" id="UP001500618"/>
    </source>
</evidence>
<feature type="region of interest" description="Disordered" evidence="2">
    <location>
        <begin position="14"/>
        <end position="74"/>
    </location>
</feature>
<dbReference type="Pfam" id="PF14200">
    <property type="entry name" value="RicinB_lectin_2"/>
    <property type="match status" value="3"/>
</dbReference>
<dbReference type="InterPro" id="IPR013517">
    <property type="entry name" value="FG-GAP"/>
</dbReference>
<feature type="chain" id="PRO_5045940466" description="Ricin B lectin domain-containing protein" evidence="3">
    <location>
        <begin position="18"/>
        <end position="1370"/>
    </location>
</feature>
<reference evidence="5 6" key="1">
    <citation type="journal article" date="2019" name="Int. J. Syst. Evol. Microbiol.">
        <title>The Global Catalogue of Microorganisms (GCM) 10K type strain sequencing project: providing services to taxonomists for standard genome sequencing and annotation.</title>
        <authorList>
            <consortium name="The Broad Institute Genomics Platform"/>
            <consortium name="The Broad Institute Genome Sequencing Center for Infectious Disease"/>
            <person name="Wu L."/>
            <person name="Ma J."/>
        </authorList>
    </citation>
    <scope>NUCLEOTIDE SEQUENCE [LARGE SCALE GENOMIC DNA]</scope>
    <source>
        <strain evidence="5 6">JCM 14718</strain>
    </source>
</reference>
<name>A0ABN2G077_9ACTN</name>
<feature type="signal peptide" evidence="3">
    <location>
        <begin position="1"/>
        <end position="17"/>
    </location>
</feature>
<gene>
    <name evidence="5" type="ORF">GCM10009765_10200</name>
</gene>
<feature type="domain" description="Ricin B lectin" evidence="4">
    <location>
        <begin position="1065"/>
        <end position="1212"/>
    </location>
</feature>